<keyword evidence="5" id="KW-0235">DNA replication</keyword>
<keyword evidence="2" id="KW-0963">Cytoplasm</keyword>
<dbReference type="EC" id="2.7.7.7" evidence="1"/>
<evidence type="ECO:0000256" key="3">
    <source>
        <dbReference type="ARBA" id="ARBA00022679"/>
    </source>
</evidence>
<dbReference type="NCBIfam" id="TIGR00594">
    <property type="entry name" value="polc"/>
    <property type="match status" value="1"/>
</dbReference>
<dbReference type="InterPro" id="IPR016195">
    <property type="entry name" value="Pol/histidinol_Pase-like"/>
</dbReference>
<evidence type="ECO:0000256" key="6">
    <source>
        <dbReference type="ARBA" id="ARBA00022763"/>
    </source>
</evidence>
<dbReference type="InterPro" id="IPR004805">
    <property type="entry name" value="DnaE2/DnaE/PolC"/>
</dbReference>
<dbReference type="InterPro" id="IPR029460">
    <property type="entry name" value="DNAPol_HHH"/>
</dbReference>
<dbReference type="EMBL" id="JBIRGH010000019">
    <property type="protein sequence ID" value="MFH8587892.1"/>
    <property type="molecule type" value="Genomic_DNA"/>
</dbReference>
<keyword evidence="3 12" id="KW-0808">Transferase</keyword>
<dbReference type="Gene3D" id="1.10.10.1600">
    <property type="entry name" value="Bacterial DNA polymerase III alpha subunit, thumb domain"/>
    <property type="match status" value="1"/>
</dbReference>
<dbReference type="InterPro" id="IPR041931">
    <property type="entry name" value="DNA_pol3_alpha_thumb_dom"/>
</dbReference>
<evidence type="ECO:0000256" key="1">
    <source>
        <dbReference type="ARBA" id="ARBA00012417"/>
    </source>
</evidence>
<keyword evidence="13" id="KW-1185">Reference proteome</keyword>
<name>A0ABW7RJF4_9ACTN</name>
<evidence type="ECO:0000256" key="10">
    <source>
        <dbReference type="SAM" id="MobiDB-lite"/>
    </source>
</evidence>
<dbReference type="Proteomes" id="UP001610990">
    <property type="component" value="Unassembled WGS sequence"/>
</dbReference>
<keyword evidence="8" id="KW-0234">DNA repair</keyword>
<dbReference type="Pfam" id="PF02811">
    <property type="entry name" value="PHP"/>
    <property type="match status" value="1"/>
</dbReference>
<keyword evidence="7" id="KW-0239">DNA-directed DNA polymerase</keyword>
<dbReference type="SMART" id="SM00481">
    <property type="entry name" value="POLIIIAc"/>
    <property type="match status" value="1"/>
</dbReference>
<protein>
    <recommendedName>
        <fullName evidence="1">DNA-directed DNA polymerase</fullName>
        <ecNumber evidence="1">2.7.7.7</ecNumber>
    </recommendedName>
</protein>
<gene>
    <name evidence="12" type="ORF">ACH4GP_26405</name>
</gene>
<feature type="region of interest" description="Disordered" evidence="10">
    <location>
        <begin position="551"/>
        <end position="570"/>
    </location>
</feature>
<feature type="region of interest" description="Disordered" evidence="10">
    <location>
        <begin position="1242"/>
        <end position="1270"/>
    </location>
</feature>
<evidence type="ECO:0000256" key="7">
    <source>
        <dbReference type="ARBA" id="ARBA00022932"/>
    </source>
</evidence>
<feature type="compositionally biased region" description="Gly residues" evidence="10">
    <location>
        <begin position="1201"/>
        <end position="1224"/>
    </location>
</feature>
<dbReference type="CDD" id="cd04485">
    <property type="entry name" value="DnaE_OBF"/>
    <property type="match status" value="1"/>
</dbReference>
<dbReference type="SUPFAM" id="SSF89550">
    <property type="entry name" value="PHP domain-like"/>
    <property type="match status" value="1"/>
</dbReference>
<evidence type="ECO:0000256" key="5">
    <source>
        <dbReference type="ARBA" id="ARBA00022705"/>
    </source>
</evidence>
<comment type="catalytic activity">
    <reaction evidence="9">
        <text>DNA(n) + a 2'-deoxyribonucleoside 5'-triphosphate = DNA(n+1) + diphosphate</text>
        <dbReference type="Rhea" id="RHEA:22508"/>
        <dbReference type="Rhea" id="RHEA-COMP:17339"/>
        <dbReference type="Rhea" id="RHEA-COMP:17340"/>
        <dbReference type="ChEBI" id="CHEBI:33019"/>
        <dbReference type="ChEBI" id="CHEBI:61560"/>
        <dbReference type="ChEBI" id="CHEBI:173112"/>
        <dbReference type="EC" id="2.7.7.7"/>
    </reaction>
</comment>
<evidence type="ECO:0000259" key="11">
    <source>
        <dbReference type="SMART" id="SM00481"/>
    </source>
</evidence>
<feature type="region of interest" description="Disordered" evidence="10">
    <location>
        <begin position="1161"/>
        <end position="1227"/>
    </location>
</feature>
<sequence>MSGFTHLHTASGFSLRYGASHPERLAERAAERGMDALALTDRDGLSGAVRFAKAAAAAGIRPLFGTGLAVAGRPSAPAPAARRRTPVRGGAFLDESAARAVFLARDGAAGWAALCRLVSAAHADRAERPVLPWRALESAADGLTVLLGPDSDVGRALAAGRPDRAARIVAPWRELYGDALRLEIVDHGRDGSGPGSLRLAARILGFAVDQGIRAVLTNAVRYADPGQGPVADVLDSARRLVPVDRHRPEARDTGERWLKDAAAMRRTAGRIAEAAGFRHDLAHRLLTMTEETAGACRVDPEDDLGLGRVHFPEPRLVGAGHRTAARVLRSRCAAGMVLRGYDRDREHWTRLHEELRTIERLGYPSYFLTVARVVDDIREMGIRVAARGSGAGSLVNHLLGITHADPVAHGLLMERFLSERRRALPDIDIDVESARRLEVYRAIFDRFGAARVATVSMPETYRVRHAVRDVGAALGMDPAQVDRLAKAFPHIRARDARAALAELPELRGVAAAGSERLWQLVEALDALPRGIAMHPCGVLLSDASLLDRTPVVPTTHGAGPDGAGADGRGSTPIVMSQFDKEDVEDLGLLKLDVLGVRMQSAMAHAVTEIGRATGRRLDLDDPAQVPPDDRVTYDLIRSTETLGCFQIESPGQRDLVGRLQPGTFHDLVVDISLFRPGPVAADMVRPFIEARHGRRAVRYPHPDLAEPLRETYGVVVFHEQIIETLRIMTGCARDEADERRRALSQPEAQEKVRAWFVARAERRGYAPEVIAHTWEIVEAFGAYGFCKAHAVAFAVPTYQSAWLKAHHPAAFYAGLLTHDPGMYPKRLLLADARRRGVPVLPLDVNRSAITHRIELVSGTSSVSGPVAAASGDGSGVWGVRLALSDVYGMSAAEARRIADGQPYTSLQDLWQRARPSRPVAERLARVGALDAFGANRRDLLLYIAELHHRRRSAPAGQLTLPGRAIDAGDPAGDGGTAGGGAVGRAAVADTVEPVGLPDLSDTERLSAELGVLGMDASRHLMADHQEFLAELGALPARLLRDAEHGETVLVAGAKAATQTPPIRSGRRVIFTTLDDSTGLVDCAFFDAAPGSGGPGDTPSPLEVCAHTVFHSWLLLVRGTVQRRGPRSLSVVGAAAWNLAELAELRREGGLEAVTARLAAGPDQAAGPPAEPGDHEGAGEAAGNGEGERTGEESGEPAETEGAGGTDGSGGAGHAAGAGASGGAAGAVAAPARTIRLPTGYELHPWADLQPPGERAATGRKLWHSSPGSAG</sequence>
<evidence type="ECO:0000313" key="12">
    <source>
        <dbReference type="EMBL" id="MFH8587892.1"/>
    </source>
</evidence>
<evidence type="ECO:0000256" key="8">
    <source>
        <dbReference type="ARBA" id="ARBA00023204"/>
    </source>
</evidence>
<comment type="caution">
    <text evidence="12">The sequence shown here is derived from an EMBL/GenBank/DDBJ whole genome shotgun (WGS) entry which is preliminary data.</text>
</comment>
<evidence type="ECO:0000256" key="2">
    <source>
        <dbReference type="ARBA" id="ARBA00022490"/>
    </source>
</evidence>
<keyword evidence="4 12" id="KW-0548">Nucleotidyltransferase</keyword>
<proteinExistence type="predicted"/>
<dbReference type="InterPro" id="IPR040982">
    <property type="entry name" value="DNA_pol3_finger"/>
</dbReference>
<dbReference type="Pfam" id="PF17657">
    <property type="entry name" value="DNA_pol3_finger"/>
    <property type="match status" value="1"/>
</dbReference>
<dbReference type="PANTHER" id="PTHR32294:SF4">
    <property type="entry name" value="ERROR-PRONE DNA POLYMERASE"/>
    <property type="match status" value="1"/>
</dbReference>
<dbReference type="InterPro" id="IPR011708">
    <property type="entry name" value="DNA_pol3_alpha_NTPase_dom"/>
</dbReference>
<dbReference type="InterPro" id="IPR004013">
    <property type="entry name" value="PHP_dom"/>
</dbReference>
<dbReference type="Pfam" id="PF14579">
    <property type="entry name" value="HHH_6"/>
    <property type="match status" value="1"/>
</dbReference>
<dbReference type="PANTHER" id="PTHR32294">
    <property type="entry name" value="DNA POLYMERASE III SUBUNIT ALPHA"/>
    <property type="match status" value="1"/>
</dbReference>
<dbReference type="GO" id="GO:0003887">
    <property type="term" value="F:DNA-directed DNA polymerase activity"/>
    <property type="evidence" value="ECO:0007669"/>
    <property type="project" value="UniProtKB-EC"/>
</dbReference>
<evidence type="ECO:0000256" key="9">
    <source>
        <dbReference type="ARBA" id="ARBA00049244"/>
    </source>
</evidence>
<dbReference type="InterPro" id="IPR003141">
    <property type="entry name" value="Pol/His_phosphatase_N"/>
</dbReference>
<accession>A0ABW7RJF4</accession>
<organism evidence="12 13">
    <name type="scientific">Streptomyces celluloflavus</name>
    <dbReference type="NCBI Taxonomy" id="58344"/>
    <lineage>
        <taxon>Bacteria</taxon>
        <taxon>Bacillati</taxon>
        <taxon>Actinomycetota</taxon>
        <taxon>Actinomycetes</taxon>
        <taxon>Kitasatosporales</taxon>
        <taxon>Streptomycetaceae</taxon>
        <taxon>Streptomyces</taxon>
    </lineage>
</organism>
<reference evidence="12 13" key="1">
    <citation type="submission" date="2024-10" db="EMBL/GenBank/DDBJ databases">
        <title>The Natural Products Discovery Center: Release of the First 8490 Sequenced Strains for Exploring Actinobacteria Biosynthetic Diversity.</title>
        <authorList>
            <person name="Kalkreuter E."/>
            <person name="Kautsar S.A."/>
            <person name="Yang D."/>
            <person name="Bader C.D."/>
            <person name="Teijaro C.N."/>
            <person name="Fluegel L."/>
            <person name="Davis C.M."/>
            <person name="Simpson J.R."/>
            <person name="Lauterbach L."/>
            <person name="Steele A.D."/>
            <person name="Gui C."/>
            <person name="Meng S."/>
            <person name="Li G."/>
            <person name="Viehrig K."/>
            <person name="Ye F."/>
            <person name="Su P."/>
            <person name="Kiefer A.F."/>
            <person name="Nichols A."/>
            <person name="Cepeda A.J."/>
            <person name="Yan W."/>
            <person name="Fan B."/>
            <person name="Jiang Y."/>
            <person name="Adhikari A."/>
            <person name="Zheng C.-J."/>
            <person name="Schuster L."/>
            <person name="Cowan T.M."/>
            <person name="Smanski M.J."/>
            <person name="Chevrette M.G."/>
            <person name="De Carvalho L.P.S."/>
            <person name="Shen B."/>
        </authorList>
    </citation>
    <scope>NUCLEOTIDE SEQUENCE [LARGE SCALE GENOMIC DNA]</scope>
    <source>
        <strain evidence="12 13">NPDC018013</strain>
    </source>
</reference>
<dbReference type="RefSeq" id="WP_367430302.1">
    <property type="nucleotide sequence ID" value="NZ_CP108413.1"/>
</dbReference>
<dbReference type="Pfam" id="PF07733">
    <property type="entry name" value="DNA_pol3_alpha"/>
    <property type="match status" value="1"/>
</dbReference>
<dbReference type="Gene3D" id="3.20.20.140">
    <property type="entry name" value="Metal-dependent hydrolases"/>
    <property type="match status" value="1"/>
</dbReference>
<feature type="domain" description="Polymerase/histidinol phosphatase N-terminal" evidence="11">
    <location>
        <begin position="5"/>
        <end position="72"/>
    </location>
</feature>
<evidence type="ECO:0000313" key="13">
    <source>
        <dbReference type="Proteomes" id="UP001610990"/>
    </source>
</evidence>
<evidence type="ECO:0000256" key="4">
    <source>
        <dbReference type="ARBA" id="ARBA00022695"/>
    </source>
</evidence>
<keyword evidence="6" id="KW-0227">DNA damage</keyword>